<keyword evidence="5" id="KW-1185">Reference proteome</keyword>
<dbReference type="Proteomes" id="UP000789595">
    <property type="component" value="Unassembled WGS sequence"/>
</dbReference>
<evidence type="ECO:0000256" key="2">
    <source>
        <dbReference type="ARBA" id="ARBA00022640"/>
    </source>
</evidence>
<comment type="subcellular location">
    <subcellularLocation>
        <location evidence="1">Plastid</location>
    </subcellularLocation>
</comment>
<dbReference type="GO" id="GO:0009536">
    <property type="term" value="C:plastid"/>
    <property type="evidence" value="ECO:0007669"/>
    <property type="project" value="UniProtKB-SubCell"/>
</dbReference>
<dbReference type="AlphaFoldDB" id="A0A8J2T2R5"/>
<accession>A0A8J2T2R5</accession>
<evidence type="ECO:0000313" key="5">
    <source>
        <dbReference type="Proteomes" id="UP000789595"/>
    </source>
</evidence>
<gene>
    <name evidence="4" type="ORF">PECAL_6P14160</name>
</gene>
<keyword evidence="2" id="KW-0934">Plastid</keyword>
<dbReference type="EMBL" id="CAKKNE010000006">
    <property type="protein sequence ID" value="CAH0379778.1"/>
    <property type="molecule type" value="Genomic_DNA"/>
</dbReference>
<reference evidence="4" key="1">
    <citation type="submission" date="2021-11" db="EMBL/GenBank/DDBJ databases">
        <authorList>
            <consortium name="Genoscope - CEA"/>
            <person name="William W."/>
        </authorList>
    </citation>
    <scope>NUCLEOTIDE SEQUENCE</scope>
</reference>
<evidence type="ECO:0000313" key="4">
    <source>
        <dbReference type="EMBL" id="CAH0379778.1"/>
    </source>
</evidence>
<dbReference type="InterPro" id="IPR006843">
    <property type="entry name" value="PAP/fibrillin_dom"/>
</dbReference>
<comment type="caution">
    <text evidence="4">The sequence shown here is derived from an EMBL/GenBank/DDBJ whole genome shotgun (WGS) entry which is preliminary data.</text>
</comment>
<dbReference type="OrthoDB" id="10260961at2759"/>
<protein>
    <recommendedName>
        <fullName evidence="3">Plastid lipid-associated protein/fibrillin conserved domain-containing protein</fullName>
    </recommendedName>
</protein>
<dbReference type="Pfam" id="PF04755">
    <property type="entry name" value="PAP_fibrillin"/>
    <property type="match status" value="1"/>
</dbReference>
<sequence length="212" mass="23383">MGRQTCQFGILLLVCTDATDPVRTLLAHARAAPTWITSIADTYALERRVDAVEAMEWPRDADLLCGRWELLATTQARGAGLLRAMRRDPTLGRVDVYQDIRRENSELRLDNVITIRRDDDGWRSAWTLLAPNTRSSLVLRHTATLEGMRILAALDGVEVDGTRVGEAPQTIAALPLPGITGEAGVFDNTYVDGALRIARSSGDVLRVFERVS</sequence>
<proteinExistence type="predicted"/>
<feature type="domain" description="Plastid lipid-associated protein/fibrillin conserved" evidence="3">
    <location>
        <begin position="48"/>
        <end position="208"/>
    </location>
</feature>
<name>A0A8J2T2R5_9STRA</name>
<evidence type="ECO:0000256" key="1">
    <source>
        <dbReference type="ARBA" id="ARBA00004474"/>
    </source>
</evidence>
<evidence type="ECO:0000259" key="3">
    <source>
        <dbReference type="Pfam" id="PF04755"/>
    </source>
</evidence>
<organism evidence="4 5">
    <name type="scientific">Pelagomonas calceolata</name>
    <dbReference type="NCBI Taxonomy" id="35677"/>
    <lineage>
        <taxon>Eukaryota</taxon>
        <taxon>Sar</taxon>
        <taxon>Stramenopiles</taxon>
        <taxon>Ochrophyta</taxon>
        <taxon>Pelagophyceae</taxon>
        <taxon>Pelagomonadales</taxon>
        <taxon>Pelagomonadaceae</taxon>
        <taxon>Pelagomonas</taxon>
    </lineage>
</organism>